<gene>
    <name evidence="10" type="ORF">MKW98_027364</name>
</gene>
<comment type="caution">
    <text evidence="10">The sequence shown here is derived from an EMBL/GenBank/DDBJ whole genome shotgun (WGS) entry which is preliminary data.</text>
</comment>
<comment type="subcellular location">
    <subcellularLocation>
        <location evidence="1">Membrane</location>
        <topology evidence="1">Multi-pass membrane protein</topology>
    </subcellularLocation>
</comment>
<name>A0AAD4THB7_9MAGN</name>
<dbReference type="GO" id="GO:0008374">
    <property type="term" value="F:O-acyltransferase activity"/>
    <property type="evidence" value="ECO:0007669"/>
    <property type="project" value="InterPro"/>
</dbReference>
<feature type="transmembrane region" description="Helical" evidence="8">
    <location>
        <begin position="15"/>
        <end position="36"/>
    </location>
</feature>
<feature type="transmembrane region" description="Helical" evidence="8">
    <location>
        <begin position="181"/>
        <end position="207"/>
    </location>
</feature>
<accession>A0AAD4THB7</accession>
<comment type="similarity">
    <text evidence="2">Belongs to the wax synthase family.</text>
</comment>
<dbReference type="InterPro" id="IPR044851">
    <property type="entry name" value="Wax_synthase"/>
</dbReference>
<evidence type="ECO:0000313" key="10">
    <source>
        <dbReference type="EMBL" id="KAI3956050.1"/>
    </source>
</evidence>
<dbReference type="PANTHER" id="PTHR31595:SF70">
    <property type="entry name" value="LONG-CHAIN-ALCOHOL O-FATTY-ACYLTRANSFERASE 3-RELATED"/>
    <property type="match status" value="1"/>
</dbReference>
<dbReference type="Proteomes" id="UP001202328">
    <property type="component" value="Unassembled WGS sequence"/>
</dbReference>
<keyword evidence="6 8" id="KW-0472">Membrane</keyword>
<dbReference type="InterPro" id="IPR017088">
    <property type="entry name" value="Wax_synthase_Magnoliopsida"/>
</dbReference>
<evidence type="ECO:0000256" key="2">
    <source>
        <dbReference type="ARBA" id="ARBA00007282"/>
    </source>
</evidence>
<keyword evidence="3" id="KW-0808">Transferase</keyword>
<feature type="transmembrane region" description="Helical" evidence="8">
    <location>
        <begin position="260"/>
        <end position="284"/>
    </location>
</feature>
<protein>
    <recommendedName>
        <fullName evidence="9">Wax synthase domain-containing protein</fullName>
    </recommendedName>
</protein>
<evidence type="ECO:0000256" key="6">
    <source>
        <dbReference type="ARBA" id="ARBA00023136"/>
    </source>
</evidence>
<feature type="domain" description="Wax synthase" evidence="9">
    <location>
        <begin position="212"/>
        <end position="298"/>
    </location>
</feature>
<feature type="transmembrane region" description="Helical" evidence="8">
    <location>
        <begin position="290"/>
        <end position="310"/>
    </location>
</feature>
<feature type="transmembrane region" description="Helical" evidence="8">
    <location>
        <begin position="68"/>
        <end position="87"/>
    </location>
</feature>
<evidence type="ECO:0000313" key="11">
    <source>
        <dbReference type="Proteomes" id="UP001202328"/>
    </source>
</evidence>
<feature type="transmembrane region" description="Helical" evidence="8">
    <location>
        <begin position="331"/>
        <end position="350"/>
    </location>
</feature>
<evidence type="ECO:0000259" key="9">
    <source>
        <dbReference type="Pfam" id="PF13813"/>
    </source>
</evidence>
<organism evidence="10 11">
    <name type="scientific">Papaver atlanticum</name>
    <dbReference type="NCBI Taxonomy" id="357466"/>
    <lineage>
        <taxon>Eukaryota</taxon>
        <taxon>Viridiplantae</taxon>
        <taxon>Streptophyta</taxon>
        <taxon>Embryophyta</taxon>
        <taxon>Tracheophyta</taxon>
        <taxon>Spermatophyta</taxon>
        <taxon>Magnoliopsida</taxon>
        <taxon>Ranunculales</taxon>
        <taxon>Papaveraceae</taxon>
        <taxon>Papaveroideae</taxon>
        <taxon>Papaver</taxon>
    </lineage>
</organism>
<dbReference type="GO" id="GO:0016020">
    <property type="term" value="C:membrane"/>
    <property type="evidence" value="ECO:0007669"/>
    <property type="project" value="UniProtKB-SubCell"/>
</dbReference>
<keyword evidence="7" id="KW-0012">Acyltransferase</keyword>
<dbReference type="EMBL" id="JAJJMB010001710">
    <property type="protein sequence ID" value="KAI3956050.1"/>
    <property type="molecule type" value="Genomic_DNA"/>
</dbReference>
<dbReference type="Pfam" id="PF13813">
    <property type="entry name" value="MBOAT_2"/>
    <property type="match status" value="1"/>
</dbReference>
<feature type="transmembrane region" description="Helical" evidence="8">
    <location>
        <begin position="43"/>
        <end position="62"/>
    </location>
</feature>
<evidence type="ECO:0000256" key="1">
    <source>
        <dbReference type="ARBA" id="ARBA00004141"/>
    </source>
</evidence>
<evidence type="ECO:0000256" key="7">
    <source>
        <dbReference type="ARBA" id="ARBA00023315"/>
    </source>
</evidence>
<keyword evidence="11" id="KW-1185">Reference proteome</keyword>
<evidence type="ECO:0000256" key="4">
    <source>
        <dbReference type="ARBA" id="ARBA00022692"/>
    </source>
</evidence>
<proteinExistence type="inferred from homology"/>
<keyword evidence="5 8" id="KW-1133">Transmembrane helix</keyword>
<dbReference type="PIRSF" id="PIRSF037006">
    <property type="entry name" value="Wax_synthase"/>
    <property type="match status" value="1"/>
</dbReference>
<feature type="transmembrane region" description="Helical" evidence="8">
    <location>
        <begin position="149"/>
        <end position="169"/>
    </location>
</feature>
<dbReference type="InterPro" id="IPR032805">
    <property type="entry name" value="Wax_synthase_dom"/>
</dbReference>
<dbReference type="GO" id="GO:0006629">
    <property type="term" value="P:lipid metabolic process"/>
    <property type="evidence" value="ECO:0007669"/>
    <property type="project" value="InterPro"/>
</dbReference>
<evidence type="ECO:0000256" key="3">
    <source>
        <dbReference type="ARBA" id="ARBA00022679"/>
    </source>
</evidence>
<dbReference type="AlphaFoldDB" id="A0AAD4THB7"/>
<keyword evidence="4 8" id="KW-0812">Transmembrane</keyword>
<evidence type="ECO:0000256" key="5">
    <source>
        <dbReference type="ARBA" id="ARBA00022989"/>
    </source>
</evidence>
<evidence type="ECO:0000256" key="8">
    <source>
        <dbReference type="SAM" id="Phobius"/>
    </source>
</evidence>
<sequence length="385" mass="44098">MSKFMEDDQDVNDEIQNFIKVWFYAILSLVYCYYVVSKLIPKGVLRLIFLLPVFYLFTVLPLSLNSLHLGVTSVFFLTWVGNFKLFLSAFNLGPLCAPCAVAHPPDRVCSSSSSSTDPSKSILLFLCLHCLPIRLKPNTSTTLPKTKECYPYATIGLQVLILSGLIRIYDYREVLHPNVILVFYYLHIYIGAEIALAIGGALGGIILGQELEPPFDKPYLSSSLQEFWGRRWNLMVTGILRSTVYDPVCRFFTPVAGKVWAQLLGVFLAFVVSGVVHEAVFYYLTRAHPTWEVTWFFVLHGMCTIIEVVIKKWLNTSRSSKWVLNRWVSRIMTVGFVIVTGIWLFTPQLIRNGVDTKVLHEYRIFGEFVTKKFHKFLHYVNHQLN</sequence>
<dbReference type="PANTHER" id="PTHR31595">
    <property type="entry name" value="LONG-CHAIN-ALCOHOL O-FATTY-ACYLTRANSFERASE 3-RELATED"/>
    <property type="match status" value="1"/>
</dbReference>
<reference evidence="10" key="1">
    <citation type="submission" date="2022-04" db="EMBL/GenBank/DDBJ databases">
        <title>A functionally conserved STORR gene fusion in Papaver species that diverged 16.8 million years ago.</title>
        <authorList>
            <person name="Catania T."/>
        </authorList>
    </citation>
    <scope>NUCLEOTIDE SEQUENCE</scope>
    <source>
        <strain evidence="10">S-188037</strain>
    </source>
</reference>